<evidence type="ECO:0000256" key="5">
    <source>
        <dbReference type="ARBA" id="ARBA00022989"/>
    </source>
</evidence>
<protein>
    <submittedName>
        <fullName evidence="9">DHA2 family lincomycin resistance protein-like MFS transporter</fullName>
    </submittedName>
</protein>
<feature type="transmembrane region" description="Helical" evidence="7">
    <location>
        <begin position="207"/>
        <end position="225"/>
    </location>
</feature>
<evidence type="ECO:0000313" key="9">
    <source>
        <dbReference type="EMBL" id="TQL77857.1"/>
    </source>
</evidence>
<keyword evidence="5 7" id="KW-1133">Transmembrane helix</keyword>
<evidence type="ECO:0000256" key="7">
    <source>
        <dbReference type="SAM" id="Phobius"/>
    </source>
</evidence>
<feature type="transmembrane region" description="Helical" evidence="7">
    <location>
        <begin position="309"/>
        <end position="330"/>
    </location>
</feature>
<dbReference type="PROSITE" id="PS50850">
    <property type="entry name" value="MFS"/>
    <property type="match status" value="1"/>
</dbReference>
<feature type="transmembrane region" description="Helical" evidence="7">
    <location>
        <begin position="55"/>
        <end position="73"/>
    </location>
</feature>
<feature type="transmembrane region" description="Helical" evidence="7">
    <location>
        <begin position="231"/>
        <end position="252"/>
    </location>
</feature>
<feature type="transmembrane region" description="Helical" evidence="7">
    <location>
        <begin position="172"/>
        <end position="195"/>
    </location>
</feature>
<dbReference type="GO" id="GO:0022857">
    <property type="term" value="F:transmembrane transporter activity"/>
    <property type="evidence" value="ECO:0007669"/>
    <property type="project" value="InterPro"/>
</dbReference>
<dbReference type="InterPro" id="IPR011701">
    <property type="entry name" value="MFS"/>
</dbReference>
<sequence length="466" mass="48912">MSFRVLQRRNTSSIRAWFTLTCLAMLQFLIAVDVTVVNVALPSIGAEFSVPERQLTWVVVGYTITGGGLLMLGGRLGDMFGRRMVLLAGTTVFGAASILAGTAWSFPVLVTARLLQGMGEALALPAAMAVIVMMFPEGVERSRALGVWAAVASSGLVLGFVLSGMITQFWGWRWIFLVAVPFIVLVLVGTVFLVPSEPSRRRTRPDLRGAVLLTLTPLLFVYGVVEAGTDVSAAIWATALLGSVVAGGLFLRSERRAENPMVPISFFRNRSRVTANVATAFLSAALSTSFLLLTFYLQERLGLDPLITGLSLIPLAVSLIVSATLVPKLLDRWGARACIISGLLFTGLAMVVIAGVAHLNAPAWTMIPAMVAIAAGMGFGIIGLQYVAVSGVTEADAGIASGVQRAADQLGGSSGIALYLGIGFAPVFSGSTPYLVSSLLAVLGLGVAAAFASRIVLPRATERPIG</sequence>
<evidence type="ECO:0000256" key="2">
    <source>
        <dbReference type="ARBA" id="ARBA00022448"/>
    </source>
</evidence>
<proteinExistence type="predicted"/>
<keyword evidence="6 7" id="KW-0472">Membrane</keyword>
<dbReference type="InterPro" id="IPR020846">
    <property type="entry name" value="MFS_dom"/>
</dbReference>
<dbReference type="Proteomes" id="UP000317043">
    <property type="component" value="Unassembled WGS sequence"/>
</dbReference>
<gene>
    <name evidence="9" type="ORF">FB566_3425</name>
</gene>
<evidence type="ECO:0000256" key="1">
    <source>
        <dbReference type="ARBA" id="ARBA00004651"/>
    </source>
</evidence>
<dbReference type="PANTHER" id="PTHR42718:SF46">
    <property type="entry name" value="BLR6921 PROTEIN"/>
    <property type="match status" value="1"/>
</dbReference>
<organism evidence="9 10">
    <name type="scientific">Stackebrandtia endophytica</name>
    <dbReference type="NCBI Taxonomy" id="1496996"/>
    <lineage>
        <taxon>Bacteria</taxon>
        <taxon>Bacillati</taxon>
        <taxon>Actinomycetota</taxon>
        <taxon>Actinomycetes</taxon>
        <taxon>Glycomycetales</taxon>
        <taxon>Glycomycetaceae</taxon>
        <taxon>Stackebrandtia</taxon>
    </lineage>
</organism>
<evidence type="ECO:0000256" key="3">
    <source>
        <dbReference type="ARBA" id="ARBA00022475"/>
    </source>
</evidence>
<dbReference type="GO" id="GO:0005886">
    <property type="term" value="C:plasma membrane"/>
    <property type="evidence" value="ECO:0007669"/>
    <property type="project" value="UniProtKB-SubCell"/>
</dbReference>
<feature type="transmembrane region" description="Helical" evidence="7">
    <location>
        <begin position="434"/>
        <end position="457"/>
    </location>
</feature>
<evidence type="ECO:0000256" key="6">
    <source>
        <dbReference type="ARBA" id="ARBA00023136"/>
    </source>
</evidence>
<dbReference type="InParanoid" id="A0A543AZ53"/>
<keyword evidence="2" id="KW-0813">Transport</keyword>
<dbReference type="Pfam" id="PF07690">
    <property type="entry name" value="MFS_1"/>
    <property type="match status" value="1"/>
</dbReference>
<comment type="subcellular location">
    <subcellularLocation>
        <location evidence="1">Cell membrane</location>
        <topology evidence="1">Multi-pass membrane protein</topology>
    </subcellularLocation>
</comment>
<feature type="transmembrane region" description="Helical" evidence="7">
    <location>
        <begin position="337"/>
        <end position="357"/>
    </location>
</feature>
<dbReference type="PANTHER" id="PTHR42718">
    <property type="entry name" value="MAJOR FACILITATOR SUPERFAMILY MULTIDRUG TRANSPORTER MFSC"/>
    <property type="match status" value="1"/>
</dbReference>
<dbReference type="Gene3D" id="1.20.1250.20">
    <property type="entry name" value="MFS general substrate transporter like domains"/>
    <property type="match status" value="1"/>
</dbReference>
<dbReference type="CDD" id="cd17321">
    <property type="entry name" value="MFS_MMR_MDR_like"/>
    <property type="match status" value="1"/>
</dbReference>
<feature type="transmembrane region" description="Helical" evidence="7">
    <location>
        <begin position="410"/>
        <end position="428"/>
    </location>
</feature>
<dbReference type="PRINTS" id="PR01036">
    <property type="entry name" value="TCRTETB"/>
</dbReference>
<feature type="transmembrane region" description="Helical" evidence="7">
    <location>
        <begin position="273"/>
        <end position="297"/>
    </location>
</feature>
<dbReference type="AlphaFoldDB" id="A0A543AZ53"/>
<reference evidence="9 10" key="1">
    <citation type="submission" date="2019-06" db="EMBL/GenBank/DDBJ databases">
        <title>Sequencing the genomes of 1000 actinobacteria strains.</title>
        <authorList>
            <person name="Klenk H.-P."/>
        </authorList>
    </citation>
    <scope>NUCLEOTIDE SEQUENCE [LARGE SCALE GENOMIC DNA]</scope>
    <source>
        <strain evidence="9 10">DSM 45928</strain>
    </source>
</reference>
<evidence type="ECO:0000256" key="4">
    <source>
        <dbReference type="ARBA" id="ARBA00022692"/>
    </source>
</evidence>
<keyword evidence="10" id="KW-1185">Reference proteome</keyword>
<feature type="transmembrane region" description="Helical" evidence="7">
    <location>
        <begin position="85"/>
        <end position="106"/>
    </location>
</feature>
<dbReference type="InterPro" id="IPR036259">
    <property type="entry name" value="MFS_trans_sf"/>
</dbReference>
<name>A0A543AZ53_9ACTN</name>
<evidence type="ECO:0000259" key="8">
    <source>
        <dbReference type="PROSITE" id="PS50850"/>
    </source>
</evidence>
<feature type="transmembrane region" description="Helical" evidence="7">
    <location>
        <begin position="118"/>
        <end position="135"/>
    </location>
</feature>
<evidence type="ECO:0000313" key="10">
    <source>
        <dbReference type="Proteomes" id="UP000317043"/>
    </source>
</evidence>
<feature type="transmembrane region" description="Helical" evidence="7">
    <location>
        <begin position="147"/>
        <end position="166"/>
    </location>
</feature>
<dbReference type="Gene3D" id="1.20.1720.10">
    <property type="entry name" value="Multidrug resistance protein D"/>
    <property type="match status" value="1"/>
</dbReference>
<feature type="transmembrane region" description="Helical" evidence="7">
    <location>
        <begin position="363"/>
        <end position="389"/>
    </location>
</feature>
<keyword evidence="3" id="KW-1003">Cell membrane</keyword>
<dbReference type="EMBL" id="VFOW01000001">
    <property type="protein sequence ID" value="TQL77857.1"/>
    <property type="molecule type" value="Genomic_DNA"/>
</dbReference>
<keyword evidence="4 7" id="KW-0812">Transmembrane</keyword>
<comment type="caution">
    <text evidence="9">The sequence shown here is derived from an EMBL/GenBank/DDBJ whole genome shotgun (WGS) entry which is preliminary data.</text>
</comment>
<accession>A0A543AZ53</accession>
<feature type="domain" description="Major facilitator superfamily (MFS) profile" evidence="8">
    <location>
        <begin position="19"/>
        <end position="456"/>
    </location>
</feature>
<dbReference type="SUPFAM" id="SSF103473">
    <property type="entry name" value="MFS general substrate transporter"/>
    <property type="match status" value="1"/>
</dbReference>